<protein>
    <recommendedName>
        <fullName evidence="11">Nuclear receptor subfamily 2 group B member 4</fullName>
    </recommendedName>
</protein>
<dbReference type="Pfam" id="PF00104">
    <property type="entry name" value="Hormone_recep"/>
    <property type="match status" value="1"/>
</dbReference>
<dbReference type="FunFam" id="3.30.50.10:FF:000005">
    <property type="entry name" value="Retinoic acid receptor RXR-alpha"/>
    <property type="match status" value="1"/>
</dbReference>
<dbReference type="CDD" id="cd06956">
    <property type="entry name" value="NR_DBD_RXR"/>
    <property type="match status" value="1"/>
</dbReference>
<evidence type="ECO:0000259" key="14">
    <source>
        <dbReference type="PROSITE" id="PS51030"/>
    </source>
</evidence>
<evidence type="ECO:0000256" key="4">
    <source>
        <dbReference type="ARBA" id="ARBA00022771"/>
    </source>
</evidence>
<keyword evidence="6 12" id="KW-0805">Transcription regulation</keyword>
<dbReference type="PROSITE" id="PS51843">
    <property type="entry name" value="NR_LBD"/>
    <property type="match status" value="1"/>
</dbReference>
<organism evidence="16 17">
    <name type="scientific">Drosophila ananassae</name>
    <name type="common">Fruit fly</name>
    <dbReference type="NCBI Taxonomy" id="7217"/>
    <lineage>
        <taxon>Eukaryota</taxon>
        <taxon>Metazoa</taxon>
        <taxon>Ecdysozoa</taxon>
        <taxon>Arthropoda</taxon>
        <taxon>Hexapoda</taxon>
        <taxon>Insecta</taxon>
        <taxon>Pterygota</taxon>
        <taxon>Neoptera</taxon>
        <taxon>Endopterygota</taxon>
        <taxon>Diptera</taxon>
        <taxon>Brachycera</taxon>
        <taxon>Muscomorpha</taxon>
        <taxon>Ephydroidea</taxon>
        <taxon>Drosophilidae</taxon>
        <taxon>Drosophila</taxon>
        <taxon>Sophophora</taxon>
    </lineage>
</organism>
<dbReference type="GO" id="GO:0035076">
    <property type="term" value="P:ecdysone receptor signaling pathway"/>
    <property type="evidence" value="ECO:0007669"/>
    <property type="project" value="EnsemblMetazoa"/>
</dbReference>
<reference evidence="16 17" key="1">
    <citation type="journal article" date="2007" name="Nature">
        <title>Evolution of genes and genomes on the Drosophila phylogeny.</title>
        <authorList>
            <consortium name="Drosophila 12 Genomes Consortium"/>
            <person name="Clark A.G."/>
            <person name="Eisen M.B."/>
            <person name="Smith D.R."/>
            <person name="Bergman C.M."/>
            <person name="Oliver B."/>
            <person name="Markow T.A."/>
            <person name="Kaufman T.C."/>
            <person name="Kellis M."/>
            <person name="Gelbart W."/>
            <person name="Iyer V.N."/>
            <person name="Pollard D.A."/>
            <person name="Sackton T.B."/>
            <person name="Larracuente A.M."/>
            <person name="Singh N.D."/>
            <person name="Abad J.P."/>
            <person name="Abt D.N."/>
            <person name="Adryan B."/>
            <person name="Aguade M."/>
            <person name="Akashi H."/>
            <person name="Anderson W.W."/>
            <person name="Aquadro C.F."/>
            <person name="Ardell D.H."/>
            <person name="Arguello R."/>
            <person name="Artieri C.G."/>
            <person name="Barbash D.A."/>
            <person name="Barker D."/>
            <person name="Barsanti P."/>
            <person name="Batterham P."/>
            <person name="Batzoglou S."/>
            <person name="Begun D."/>
            <person name="Bhutkar A."/>
            <person name="Blanco E."/>
            <person name="Bosak S.A."/>
            <person name="Bradley R.K."/>
            <person name="Brand A.D."/>
            <person name="Brent M.R."/>
            <person name="Brooks A.N."/>
            <person name="Brown R.H."/>
            <person name="Butlin R.K."/>
            <person name="Caggese C."/>
            <person name="Calvi B.R."/>
            <person name="Bernardo de Carvalho A."/>
            <person name="Caspi A."/>
            <person name="Castrezana S."/>
            <person name="Celniker S.E."/>
            <person name="Chang J.L."/>
            <person name="Chapple C."/>
            <person name="Chatterji S."/>
            <person name="Chinwalla A."/>
            <person name="Civetta A."/>
            <person name="Clifton S.W."/>
            <person name="Comeron J.M."/>
            <person name="Costello J.C."/>
            <person name="Coyne J.A."/>
            <person name="Daub J."/>
            <person name="David R.G."/>
            <person name="Delcher A.L."/>
            <person name="Delehaunty K."/>
            <person name="Do C.B."/>
            <person name="Ebling H."/>
            <person name="Edwards K."/>
            <person name="Eickbush T."/>
            <person name="Evans J.D."/>
            <person name="Filipski A."/>
            <person name="Findeiss S."/>
            <person name="Freyhult E."/>
            <person name="Fulton L."/>
            <person name="Fulton R."/>
            <person name="Garcia A.C."/>
            <person name="Gardiner A."/>
            <person name="Garfield D.A."/>
            <person name="Garvin B.E."/>
            <person name="Gibson G."/>
            <person name="Gilbert D."/>
            <person name="Gnerre S."/>
            <person name="Godfrey J."/>
            <person name="Good R."/>
            <person name="Gotea V."/>
            <person name="Gravely B."/>
            <person name="Greenberg A.J."/>
            <person name="Griffiths-Jones S."/>
            <person name="Gross S."/>
            <person name="Guigo R."/>
            <person name="Gustafson E.A."/>
            <person name="Haerty W."/>
            <person name="Hahn M.W."/>
            <person name="Halligan D.L."/>
            <person name="Halpern A.L."/>
            <person name="Halter G.M."/>
            <person name="Han M.V."/>
            <person name="Heger A."/>
            <person name="Hillier L."/>
            <person name="Hinrichs A.S."/>
            <person name="Holmes I."/>
            <person name="Hoskins R.A."/>
            <person name="Hubisz M.J."/>
            <person name="Hultmark D."/>
            <person name="Huntley M.A."/>
            <person name="Jaffe D.B."/>
            <person name="Jagadeeshan S."/>
            <person name="Jeck W.R."/>
            <person name="Johnson J."/>
            <person name="Jones C.D."/>
            <person name="Jordan W.C."/>
            <person name="Karpen G.H."/>
            <person name="Kataoka E."/>
            <person name="Keightley P.D."/>
            <person name="Kheradpour P."/>
            <person name="Kirkness E.F."/>
            <person name="Koerich L.B."/>
            <person name="Kristiansen K."/>
            <person name="Kudrna D."/>
            <person name="Kulathinal R.J."/>
            <person name="Kumar S."/>
            <person name="Kwok R."/>
            <person name="Lander E."/>
            <person name="Langley C.H."/>
            <person name="Lapoint R."/>
            <person name="Lazzaro B.P."/>
            <person name="Lee S.J."/>
            <person name="Levesque L."/>
            <person name="Li R."/>
            <person name="Lin C.F."/>
            <person name="Lin M.F."/>
            <person name="Lindblad-Toh K."/>
            <person name="Llopart A."/>
            <person name="Long M."/>
            <person name="Low L."/>
            <person name="Lozovsky E."/>
            <person name="Lu J."/>
            <person name="Luo M."/>
            <person name="Machado C.A."/>
            <person name="Makalowski W."/>
            <person name="Marzo M."/>
            <person name="Matsuda M."/>
            <person name="Matzkin L."/>
            <person name="McAllister B."/>
            <person name="McBride C.S."/>
            <person name="McKernan B."/>
            <person name="McKernan K."/>
            <person name="Mendez-Lago M."/>
            <person name="Minx P."/>
            <person name="Mollenhauer M.U."/>
            <person name="Montooth K."/>
            <person name="Mount S.M."/>
            <person name="Mu X."/>
            <person name="Myers E."/>
            <person name="Negre B."/>
            <person name="Newfeld S."/>
            <person name="Nielsen R."/>
            <person name="Noor M.A."/>
            <person name="O'Grady P."/>
            <person name="Pachter L."/>
            <person name="Papaceit M."/>
            <person name="Parisi M.J."/>
            <person name="Parisi M."/>
            <person name="Parts L."/>
            <person name="Pedersen J.S."/>
            <person name="Pesole G."/>
            <person name="Phillippy A.M."/>
            <person name="Ponting C.P."/>
            <person name="Pop M."/>
            <person name="Porcelli D."/>
            <person name="Powell J.R."/>
            <person name="Prohaska S."/>
            <person name="Pruitt K."/>
            <person name="Puig M."/>
            <person name="Quesneville H."/>
            <person name="Ram K.R."/>
            <person name="Rand D."/>
            <person name="Rasmussen M.D."/>
            <person name="Reed L.K."/>
            <person name="Reenan R."/>
            <person name="Reily A."/>
            <person name="Remington K.A."/>
            <person name="Rieger T.T."/>
            <person name="Ritchie M.G."/>
            <person name="Robin C."/>
            <person name="Rogers Y.H."/>
            <person name="Rohde C."/>
            <person name="Rozas J."/>
            <person name="Rubenfield M.J."/>
            <person name="Ruiz A."/>
            <person name="Russo S."/>
            <person name="Salzberg S.L."/>
            <person name="Sanchez-Gracia A."/>
            <person name="Saranga D.J."/>
            <person name="Sato H."/>
            <person name="Schaeffer S.W."/>
            <person name="Schatz M.C."/>
            <person name="Schlenke T."/>
            <person name="Schwartz R."/>
            <person name="Segarra C."/>
            <person name="Singh R.S."/>
            <person name="Sirot L."/>
            <person name="Sirota M."/>
            <person name="Sisneros N.B."/>
            <person name="Smith C.D."/>
            <person name="Smith T.F."/>
            <person name="Spieth J."/>
            <person name="Stage D.E."/>
            <person name="Stark A."/>
            <person name="Stephan W."/>
            <person name="Strausberg R.L."/>
            <person name="Strempel S."/>
            <person name="Sturgill D."/>
            <person name="Sutton G."/>
            <person name="Sutton G.G."/>
            <person name="Tao W."/>
            <person name="Teichmann S."/>
            <person name="Tobari Y.N."/>
            <person name="Tomimura Y."/>
            <person name="Tsolas J.M."/>
            <person name="Valente V.L."/>
            <person name="Venter E."/>
            <person name="Venter J.C."/>
            <person name="Vicario S."/>
            <person name="Vieira F.G."/>
            <person name="Vilella A.J."/>
            <person name="Villasante A."/>
            <person name="Walenz B."/>
            <person name="Wang J."/>
            <person name="Wasserman M."/>
            <person name="Watts T."/>
            <person name="Wilson D."/>
            <person name="Wilson R.K."/>
            <person name="Wing R.A."/>
            <person name="Wolfner M.F."/>
            <person name="Wong A."/>
            <person name="Wong G.K."/>
            <person name="Wu C.I."/>
            <person name="Wu G."/>
            <person name="Yamamoto D."/>
            <person name="Yang H.P."/>
            <person name="Yang S.P."/>
            <person name="Yorke J.A."/>
            <person name="Yoshida K."/>
            <person name="Zdobnov E."/>
            <person name="Zhang P."/>
            <person name="Zhang Y."/>
            <person name="Zimin A.V."/>
            <person name="Baldwin J."/>
            <person name="Abdouelleil A."/>
            <person name="Abdulkadir J."/>
            <person name="Abebe A."/>
            <person name="Abera B."/>
            <person name="Abreu J."/>
            <person name="Acer S.C."/>
            <person name="Aftuck L."/>
            <person name="Alexander A."/>
            <person name="An P."/>
            <person name="Anderson E."/>
            <person name="Anderson S."/>
            <person name="Arachi H."/>
            <person name="Azer M."/>
            <person name="Bachantsang P."/>
            <person name="Barry A."/>
            <person name="Bayul T."/>
            <person name="Berlin A."/>
            <person name="Bessette D."/>
            <person name="Bloom T."/>
            <person name="Blye J."/>
            <person name="Boguslavskiy L."/>
            <person name="Bonnet C."/>
            <person name="Boukhgalter B."/>
            <person name="Bourzgui I."/>
            <person name="Brown A."/>
            <person name="Cahill P."/>
            <person name="Channer S."/>
            <person name="Cheshatsang Y."/>
            <person name="Chuda L."/>
            <person name="Citroen M."/>
            <person name="Collymore A."/>
            <person name="Cooke P."/>
            <person name="Costello M."/>
            <person name="D'Aco K."/>
            <person name="Daza R."/>
            <person name="De Haan G."/>
            <person name="DeGray S."/>
            <person name="DeMaso C."/>
            <person name="Dhargay N."/>
            <person name="Dooley K."/>
            <person name="Dooley E."/>
            <person name="Doricent M."/>
            <person name="Dorje P."/>
            <person name="Dorjee K."/>
            <person name="Dupes A."/>
            <person name="Elong R."/>
            <person name="Falk J."/>
            <person name="Farina A."/>
            <person name="Faro S."/>
            <person name="Ferguson D."/>
            <person name="Fisher S."/>
            <person name="Foley C.D."/>
            <person name="Franke A."/>
            <person name="Friedrich D."/>
            <person name="Gadbois L."/>
            <person name="Gearin G."/>
            <person name="Gearin C.R."/>
            <person name="Giannoukos G."/>
            <person name="Goode T."/>
            <person name="Graham J."/>
            <person name="Grandbois E."/>
            <person name="Grewal S."/>
            <person name="Gyaltsen K."/>
            <person name="Hafez N."/>
            <person name="Hagos B."/>
            <person name="Hall J."/>
            <person name="Henson C."/>
            <person name="Hollinger A."/>
            <person name="Honan T."/>
            <person name="Huard M.D."/>
            <person name="Hughes L."/>
            <person name="Hurhula B."/>
            <person name="Husby M.E."/>
            <person name="Kamat A."/>
            <person name="Kanga B."/>
            <person name="Kashin S."/>
            <person name="Khazanovich D."/>
            <person name="Kisner P."/>
            <person name="Lance K."/>
            <person name="Lara M."/>
            <person name="Lee W."/>
            <person name="Lennon N."/>
            <person name="Letendre F."/>
            <person name="LeVine R."/>
            <person name="Lipovsky A."/>
            <person name="Liu X."/>
            <person name="Liu J."/>
            <person name="Liu S."/>
            <person name="Lokyitsang T."/>
            <person name="Lokyitsang Y."/>
            <person name="Lubonja R."/>
            <person name="Lui A."/>
            <person name="MacDonald P."/>
            <person name="Magnisalis V."/>
            <person name="Maru K."/>
            <person name="Matthews C."/>
            <person name="McCusker W."/>
            <person name="McDonough S."/>
            <person name="Mehta T."/>
            <person name="Meldrim J."/>
            <person name="Meneus L."/>
            <person name="Mihai O."/>
            <person name="Mihalev A."/>
            <person name="Mihova T."/>
            <person name="Mittelman R."/>
            <person name="Mlenga V."/>
            <person name="Montmayeur A."/>
            <person name="Mulrain L."/>
            <person name="Navidi A."/>
            <person name="Naylor J."/>
            <person name="Negash T."/>
            <person name="Nguyen T."/>
            <person name="Nguyen N."/>
            <person name="Nicol R."/>
            <person name="Norbu C."/>
            <person name="Norbu N."/>
            <person name="Novod N."/>
            <person name="O'Neill B."/>
            <person name="Osman S."/>
            <person name="Markiewicz E."/>
            <person name="Oyono O.L."/>
            <person name="Patti C."/>
            <person name="Phunkhang P."/>
            <person name="Pierre F."/>
            <person name="Priest M."/>
            <person name="Raghuraman S."/>
            <person name="Rege F."/>
            <person name="Reyes R."/>
            <person name="Rise C."/>
            <person name="Rogov P."/>
            <person name="Ross K."/>
            <person name="Ryan E."/>
            <person name="Settipalli S."/>
            <person name="Shea T."/>
            <person name="Sherpa N."/>
            <person name="Shi L."/>
            <person name="Shih D."/>
            <person name="Sparrow T."/>
            <person name="Spaulding J."/>
            <person name="Stalker J."/>
            <person name="Stange-Thomann N."/>
            <person name="Stavropoulos S."/>
            <person name="Stone C."/>
            <person name="Strader C."/>
            <person name="Tesfaye S."/>
            <person name="Thomson T."/>
            <person name="Thoulutsang Y."/>
            <person name="Thoulutsang D."/>
            <person name="Topham K."/>
            <person name="Topping I."/>
            <person name="Tsamla T."/>
            <person name="Vassiliev H."/>
            <person name="Vo A."/>
            <person name="Wangchuk T."/>
            <person name="Wangdi T."/>
            <person name="Weiand M."/>
            <person name="Wilkinson J."/>
            <person name="Wilson A."/>
            <person name="Yadav S."/>
            <person name="Young G."/>
            <person name="Yu Q."/>
            <person name="Zembek L."/>
            <person name="Zhong D."/>
            <person name="Zimmer A."/>
            <person name="Zwirko Z."/>
            <person name="Jaffe D.B."/>
            <person name="Alvarez P."/>
            <person name="Brockman W."/>
            <person name="Butler J."/>
            <person name="Chin C."/>
            <person name="Gnerre S."/>
            <person name="Grabherr M."/>
            <person name="Kleber M."/>
            <person name="Mauceli E."/>
            <person name="MacCallum I."/>
        </authorList>
    </citation>
    <scope>NUCLEOTIDE SEQUENCE [LARGE SCALE GENOMIC DNA]</scope>
    <source>
        <strain evidence="17">Tucson 14024-0371.13</strain>
    </source>
</reference>
<name>B3MYQ7_DROAN</name>
<dbReference type="SUPFAM" id="SSF48508">
    <property type="entry name" value="Nuclear receptor ligand-binding domain"/>
    <property type="match status" value="1"/>
</dbReference>
<dbReference type="PRINTS" id="PR00047">
    <property type="entry name" value="STROIDFINGER"/>
</dbReference>
<dbReference type="InterPro" id="IPR050274">
    <property type="entry name" value="Nuclear_hormone_rcpt_NR2"/>
</dbReference>
<dbReference type="InterPro" id="IPR035500">
    <property type="entry name" value="NHR-like_dom_sf"/>
</dbReference>
<evidence type="ECO:0000256" key="3">
    <source>
        <dbReference type="ARBA" id="ARBA00022723"/>
    </source>
</evidence>
<keyword evidence="4 12" id="KW-0863">Zinc-finger</keyword>
<dbReference type="Gene3D" id="3.30.50.10">
    <property type="entry name" value="Erythroid Transcription Factor GATA-1, subunit A"/>
    <property type="match status" value="1"/>
</dbReference>
<dbReference type="GO" id="GO:0008270">
    <property type="term" value="F:zinc ion binding"/>
    <property type="evidence" value="ECO:0007669"/>
    <property type="project" value="UniProtKB-KW"/>
</dbReference>
<dbReference type="CDD" id="cd06943">
    <property type="entry name" value="NR_LBD_RXR_like"/>
    <property type="match status" value="1"/>
</dbReference>
<evidence type="ECO:0000256" key="2">
    <source>
        <dbReference type="ARBA" id="ARBA00006421"/>
    </source>
</evidence>
<dbReference type="Pfam" id="PF00105">
    <property type="entry name" value="zf-C4"/>
    <property type="match status" value="1"/>
</dbReference>
<evidence type="ECO:0000256" key="10">
    <source>
        <dbReference type="ARBA" id="ARBA00023242"/>
    </source>
</evidence>
<comment type="similarity">
    <text evidence="2">Belongs to the nuclear hormone receptor family. NR2 subfamily.</text>
</comment>
<dbReference type="InterPro" id="IPR013088">
    <property type="entry name" value="Znf_NHR/GATA"/>
</dbReference>
<dbReference type="GO" id="GO:0035073">
    <property type="term" value="P:pupariation"/>
    <property type="evidence" value="ECO:0007669"/>
    <property type="project" value="EnsemblMetazoa"/>
</dbReference>
<feature type="domain" description="Nuclear receptor" evidence="14">
    <location>
        <begin position="103"/>
        <end position="178"/>
    </location>
</feature>
<dbReference type="GO" id="GO:0016319">
    <property type="term" value="P:mushroom body development"/>
    <property type="evidence" value="ECO:0007669"/>
    <property type="project" value="EnsemblMetazoa"/>
</dbReference>
<dbReference type="PANTHER" id="PTHR24083">
    <property type="entry name" value="NUCLEAR HORMONE RECEPTOR"/>
    <property type="match status" value="1"/>
</dbReference>
<dbReference type="InterPro" id="IPR001628">
    <property type="entry name" value="Znf_hrmn_rcpt"/>
</dbReference>
<dbReference type="OrthoDB" id="5873264at2759"/>
<dbReference type="GO" id="GO:0001046">
    <property type="term" value="F:core promoter sequence-specific DNA binding"/>
    <property type="evidence" value="ECO:0007669"/>
    <property type="project" value="EnsemblMetazoa"/>
</dbReference>
<dbReference type="STRING" id="7217.B3MYQ7"/>
<dbReference type="InParanoid" id="B3MYQ7"/>
<dbReference type="HOGENOM" id="CLU_007368_5_0_1"/>
<dbReference type="GO" id="GO:0001228">
    <property type="term" value="F:DNA-binding transcription activator activity, RNA polymerase II-specific"/>
    <property type="evidence" value="ECO:0007669"/>
    <property type="project" value="EnsemblMetazoa"/>
</dbReference>
<keyword evidence="10 12" id="KW-0539">Nucleus</keyword>
<dbReference type="SMART" id="SM00430">
    <property type="entry name" value="HOLI"/>
    <property type="match status" value="1"/>
</dbReference>
<feature type="region of interest" description="Disordered" evidence="13">
    <location>
        <begin position="180"/>
        <end position="226"/>
    </location>
</feature>
<evidence type="ECO:0000256" key="9">
    <source>
        <dbReference type="ARBA" id="ARBA00023170"/>
    </source>
</evidence>
<sequence length="512" mass="55859">MDNCDQDASFRLGHQIKEEVKPDISQLNDSNNSSFSPKAESPGPFMQGMSMAHVLPNNNNSSGVQDQLAQAPNSAAAAAAAAVAAASAIQQQYPPNHPLSNSKHLCSICGDRASGKHYGVYSCEGCKGFFKRTVRKDLTYACRENRNCIIDKRQRNRCQYCRYQKCLTCGMKREAVQEERQRGARNSAGRLSVGGGGGGGTPGSLGSSSLGGGGNGGGLGGTGNGSDDFMANNVSRDFTIERLMDAEQRAEAHCGDRALSFLRVGPNSTVQPDYKGAVSALCQVVNKQLYQMVEYARMMPHFAQLPLDDQVILLKAGWNELLIANVAWCSIVSLDDTMGGGGGGGGGGGLSHDSSFDRRSPVLQPQQLFLNQSFSYHRNSAIKAGVSTIFDRILSELSVKMKRLNLDRRELTCLKAIILYNPDIRGIKNRSEIEMCREKVYACLDEHCRQEHPGDDGRFAQLLLRLPALRSISLKCLDHLFFFRIISDRPLEELFIEQLEATPPPGLAMKLE</sequence>
<dbReference type="PhylomeDB" id="B3MYQ7"/>
<evidence type="ECO:0000256" key="1">
    <source>
        <dbReference type="ARBA" id="ARBA00004123"/>
    </source>
</evidence>
<dbReference type="InterPro" id="IPR000003">
    <property type="entry name" value="Retinoid-X_rcpt/HNF4"/>
</dbReference>
<accession>B3MYQ7</accession>
<evidence type="ECO:0000313" key="16">
    <source>
        <dbReference type="EMBL" id="EDV32751.1"/>
    </source>
</evidence>
<dbReference type="GO" id="GO:0030425">
    <property type="term" value="C:dendrite"/>
    <property type="evidence" value="ECO:0007669"/>
    <property type="project" value="EnsemblMetazoa"/>
</dbReference>
<evidence type="ECO:0000256" key="7">
    <source>
        <dbReference type="ARBA" id="ARBA00023125"/>
    </source>
</evidence>
<dbReference type="FunCoup" id="B3MYQ7">
    <property type="interactions" value="1162"/>
</dbReference>
<evidence type="ECO:0000256" key="5">
    <source>
        <dbReference type="ARBA" id="ARBA00022833"/>
    </source>
</evidence>
<dbReference type="GO" id="GO:0005102">
    <property type="term" value="F:signaling receptor binding"/>
    <property type="evidence" value="ECO:0007669"/>
    <property type="project" value="EnsemblMetazoa"/>
</dbReference>
<dbReference type="SUPFAM" id="SSF57716">
    <property type="entry name" value="Glucocorticoid receptor-like (DNA-binding domain)"/>
    <property type="match status" value="1"/>
</dbReference>
<evidence type="ECO:0000256" key="13">
    <source>
        <dbReference type="SAM" id="MobiDB-lite"/>
    </source>
</evidence>
<dbReference type="GO" id="GO:0046982">
    <property type="term" value="F:protein heterodimerization activity"/>
    <property type="evidence" value="ECO:0007669"/>
    <property type="project" value="EnsemblMetazoa"/>
</dbReference>
<dbReference type="InterPro" id="IPR001723">
    <property type="entry name" value="Nuclear_hrmn_rcpt"/>
</dbReference>
<keyword evidence="5 12" id="KW-0862">Zinc</keyword>
<comment type="subcellular location">
    <subcellularLocation>
        <location evidence="1 12">Nucleus</location>
    </subcellularLocation>
</comment>
<dbReference type="GO" id="GO:0046620">
    <property type="term" value="P:regulation of organ growth"/>
    <property type="evidence" value="ECO:0007669"/>
    <property type="project" value="EnsemblMetazoa"/>
</dbReference>
<evidence type="ECO:0000256" key="8">
    <source>
        <dbReference type="ARBA" id="ARBA00023163"/>
    </source>
</evidence>
<keyword evidence="9 12" id="KW-0675">Receptor</keyword>
<dbReference type="Proteomes" id="UP000007801">
    <property type="component" value="Unassembled WGS sequence"/>
</dbReference>
<dbReference type="GO" id="GO:0007552">
    <property type="term" value="P:metamorphosis"/>
    <property type="evidence" value="ECO:0007669"/>
    <property type="project" value="EnsemblMetazoa"/>
</dbReference>
<feature type="domain" description="NR LBD" evidence="15">
    <location>
        <begin position="235"/>
        <end position="502"/>
    </location>
</feature>
<dbReference type="PROSITE" id="PS00031">
    <property type="entry name" value="NUCLEAR_REC_DBD_1"/>
    <property type="match status" value="1"/>
</dbReference>
<dbReference type="SMR" id="B3MYQ7"/>
<dbReference type="PRINTS" id="PR00398">
    <property type="entry name" value="STRDHORMONER"/>
</dbReference>
<feature type="compositionally biased region" description="Polar residues" evidence="13">
    <location>
        <begin position="25"/>
        <end position="36"/>
    </location>
</feature>
<evidence type="ECO:0000256" key="11">
    <source>
        <dbReference type="ARBA" id="ARBA00078913"/>
    </source>
</evidence>
<dbReference type="eggNOG" id="KOG3575">
    <property type="taxonomic scope" value="Eukaryota"/>
</dbReference>
<dbReference type="AlphaFoldDB" id="B3MYQ7"/>
<dbReference type="GO" id="GO:0006697">
    <property type="term" value="P:ecdysone biosynthetic process"/>
    <property type="evidence" value="ECO:0007669"/>
    <property type="project" value="EnsemblMetazoa"/>
</dbReference>
<dbReference type="GO" id="GO:0008232">
    <property type="term" value="C:activator ecdysone receptor complex"/>
    <property type="evidence" value="ECO:0007669"/>
    <property type="project" value="EnsemblMetazoa"/>
</dbReference>
<dbReference type="GO" id="GO:0007298">
    <property type="term" value="P:border follicle cell migration"/>
    <property type="evidence" value="ECO:0007669"/>
    <property type="project" value="EnsemblMetazoa"/>
</dbReference>
<keyword evidence="7 12" id="KW-0238">DNA-binding</keyword>
<dbReference type="PRINTS" id="PR00545">
    <property type="entry name" value="RETINOIDXR"/>
</dbReference>
<dbReference type="Gene3D" id="1.10.565.10">
    <property type="entry name" value="Retinoid X Receptor"/>
    <property type="match status" value="1"/>
</dbReference>
<dbReference type="FunFam" id="1.10.565.10:FF:000047">
    <property type="entry name" value="Ultraspiracle, isoform B"/>
    <property type="match status" value="1"/>
</dbReference>
<proteinExistence type="inferred from homology"/>
<gene>
    <name evidence="16" type="primary">Dana\GF21986</name>
    <name evidence="16" type="synonym">dana_GLEANR_5982</name>
    <name evidence="16" type="ORF">GF21986</name>
</gene>
<dbReference type="PROSITE" id="PS51030">
    <property type="entry name" value="NUCLEAR_REC_DBD_2"/>
    <property type="match status" value="1"/>
</dbReference>
<dbReference type="KEGG" id="dan:6504656"/>
<keyword evidence="8 12" id="KW-0804">Transcription</keyword>
<dbReference type="GO" id="GO:0035100">
    <property type="term" value="F:ecdysone binding"/>
    <property type="evidence" value="ECO:0007669"/>
    <property type="project" value="EnsemblMetazoa"/>
</dbReference>
<evidence type="ECO:0000313" key="17">
    <source>
        <dbReference type="Proteomes" id="UP000007801"/>
    </source>
</evidence>
<dbReference type="SMART" id="SM00399">
    <property type="entry name" value="ZnF_C4"/>
    <property type="match status" value="1"/>
</dbReference>
<dbReference type="OMA" id="DEHCRQE"/>
<dbReference type="InterPro" id="IPR000536">
    <property type="entry name" value="Nucl_hrmn_rcpt_lig-bd"/>
</dbReference>
<feature type="compositionally biased region" description="Gly residues" evidence="13">
    <location>
        <begin position="192"/>
        <end position="224"/>
    </location>
</feature>
<keyword evidence="17" id="KW-1185">Reference proteome</keyword>
<dbReference type="GO" id="GO:0042594">
    <property type="term" value="P:response to starvation"/>
    <property type="evidence" value="ECO:0007669"/>
    <property type="project" value="EnsemblMetazoa"/>
</dbReference>
<dbReference type="GO" id="GO:0003707">
    <property type="term" value="F:nuclear steroid receptor activity"/>
    <property type="evidence" value="ECO:0007669"/>
    <property type="project" value="InterPro"/>
</dbReference>
<evidence type="ECO:0000259" key="15">
    <source>
        <dbReference type="PROSITE" id="PS51843"/>
    </source>
</evidence>
<dbReference type="EMBL" id="CH902632">
    <property type="protein sequence ID" value="EDV32751.1"/>
    <property type="molecule type" value="Genomic_DNA"/>
</dbReference>
<evidence type="ECO:0000256" key="6">
    <source>
        <dbReference type="ARBA" id="ARBA00023015"/>
    </source>
</evidence>
<dbReference type="GO" id="GO:0016322">
    <property type="term" value="P:neuron remodeling"/>
    <property type="evidence" value="ECO:0007669"/>
    <property type="project" value="EnsemblMetazoa"/>
</dbReference>
<feature type="region of interest" description="Disordered" evidence="13">
    <location>
        <begin position="19"/>
        <end position="65"/>
    </location>
</feature>
<evidence type="ECO:0000256" key="12">
    <source>
        <dbReference type="RuleBase" id="RU004334"/>
    </source>
</evidence>
<keyword evidence="3 12" id="KW-0479">Metal-binding</keyword>
<feature type="compositionally biased region" description="Polar residues" evidence="13">
    <location>
        <begin position="56"/>
        <end position="65"/>
    </location>
</feature>